<proteinExistence type="predicted"/>
<dbReference type="Proteomes" id="UP001554567">
    <property type="component" value="Unassembled WGS sequence"/>
</dbReference>
<evidence type="ECO:0000313" key="2">
    <source>
        <dbReference type="Proteomes" id="UP001554567"/>
    </source>
</evidence>
<organism evidence="1 2">
    <name type="scientific">Erwinia papayae</name>
    <dbReference type="NCBI Taxonomy" id="206499"/>
    <lineage>
        <taxon>Bacteria</taxon>
        <taxon>Pseudomonadati</taxon>
        <taxon>Pseudomonadota</taxon>
        <taxon>Gammaproteobacteria</taxon>
        <taxon>Enterobacterales</taxon>
        <taxon>Erwiniaceae</taxon>
        <taxon>Erwinia</taxon>
    </lineage>
</organism>
<accession>A0ABV3MZQ5</accession>
<name>A0ABV3MZQ5_9GAMM</name>
<reference evidence="1 2" key="1">
    <citation type="submission" date="2024-07" db="EMBL/GenBank/DDBJ databases">
        <authorList>
            <person name="Dulla G.F.J."/>
            <person name="Delorm J.G."/>
        </authorList>
    </citation>
    <scope>NUCLEOTIDE SEQUENCE [LARGE SCALE GENOMIC DNA]</scope>
    <source>
        <strain evidence="1 2">JGD 233</strain>
    </source>
</reference>
<sequence>MSIGWCSIFFNKNGTFFLFLFSLALFTAIWRPEFALKAKKKSDPGSLLFISGTDYAGRGNVATLLP</sequence>
<keyword evidence="2" id="KW-1185">Reference proteome</keyword>
<dbReference type="EMBL" id="JBFKZN010000004">
    <property type="protein sequence ID" value="MEW5289051.1"/>
    <property type="molecule type" value="Genomic_DNA"/>
</dbReference>
<evidence type="ECO:0000313" key="1">
    <source>
        <dbReference type="EMBL" id="MEW5289051.1"/>
    </source>
</evidence>
<protein>
    <submittedName>
        <fullName evidence="1">Uncharacterized protein</fullName>
    </submittedName>
</protein>
<gene>
    <name evidence="1" type="ORF">ABW286_07640</name>
</gene>
<dbReference type="RefSeq" id="WP_367167126.1">
    <property type="nucleotide sequence ID" value="NZ_JBFKZN010000004.1"/>
</dbReference>
<comment type="caution">
    <text evidence="1">The sequence shown here is derived from an EMBL/GenBank/DDBJ whole genome shotgun (WGS) entry which is preliminary data.</text>
</comment>